<comment type="similarity">
    <text evidence="6">Belongs to the TMEM104 family.</text>
</comment>
<evidence type="ECO:0000256" key="2">
    <source>
        <dbReference type="ARBA" id="ARBA00022692"/>
    </source>
</evidence>
<sequence>MAGGVDDGTTYTKKTAFIYIFNLVVGVGALALPSGFKQAGLFLGTIFLAFVGFIAFITTTYIIESSAASNYILKQERRKANLLINGGHDVNGSVNEGEENQGLLSQNYTDDFEIRQKTEVGQMAKLFLGDIGYKIFYGVLVIYLIGDLTIYSISVPTSLTNVFGGFGSISDEKVYYFYLFLFACFVVPFSLFNFQKTKYLQIITLITRNLAFFMMIILSIIFISQGKGAKFEDLPKFDLTQLPTMFGVSIYAFMCHHSLPSIITPIEKKSKLYTLMSFDFVLIFIAYSTICITSLFAFGSITNPTCSANNIHTFIPCSIQSLYIFNFTSYNVKFIAMFLGLFPVFTLSTNYILISITLRNNLMQLITWKKDSVRPFIRNVIFSLFSSFTPICVAFITKNVDMMVSITGSYAGLGIMFLMPVAISFFSNRKLAREYSIENSRKSKFSNNFFYILIIVISVASLVLASINLYLKNK</sequence>
<keyword evidence="10" id="KW-1185">Reference proteome</keyword>
<evidence type="ECO:0000256" key="6">
    <source>
        <dbReference type="ARBA" id="ARBA00038166"/>
    </source>
</evidence>
<dbReference type="Pfam" id="PF01490">
    <property type="entry name" value="Aa_trans"/>
    <property type="match status" value="2"/>
</dbReference>
<dbReference type="Proteomes" id="UP000076078">
    <property type="component" value="Unassembled WGS sequence"/>
</dbReference>
<comment type="subcellular location">
    <subcellularLocation>
        <location evidence="1">Membrane</location>
        <topology evidence="1">Multi-pass membrane protein</topology>
    </subcellularLocation>
</comment>
<comment type="caution">
    <text evidence="9">The sequence shown here is derived from an EMBL/GenBank/DDBJ whole genome shotgun (WGS) entry which is preliminary data.</text>
</comment>
<feature type="transmembrane region" description="Helical" evidence="7">
    <location>
        <begin position="42"/>
        <end position="63"/>
    </location>
</feature>
<keyword evidence="4 7" id="KW-0472">Membrane</keyword>
<dbReference type="FunCoup" id="A0A151ZDA0">
    <property type="interactions" value="15"/>
</dbReference>
<feature type="transmembrane region" description="Helical" evidence="7">
    <location>
        <begin position="244"/>
        <end position="263"/>
    </location>
</feature>
<feature type="transmembrane region" description="Helical" evidence="7">
    <location>
        <begin position="449"/>
        <end position="471"/>
    </location>
</feature>
<dbReference type="InterPro" id="IPR013057">
    <property type="entry name" value="AA_transpt_TM"/>
</dbReference>
<gene>
    <name evidence="9" type="ORF">DLAC_07157</name>
</gene>
<feature type="transmembrane region" description="Helical" evidence="7">
    <location>
        <begin position="206"/>
        <end position="224"/>
    </location>
</feature>
<feature type="transmembrane region" description="Helical" evidence="7">
    <location>
        <begin position="334"/>
        <end position="356"/>
    </location>
</feature>
<organism evidence="9 10">
    <name type="scientific">Tieghemostelium lacteum</name>
    <name type="common">Slime mold</name>
    <name type="synonym">Dictyostelium lacteum</name>
    <dbReference type="NCBI Taxonomy" id="361077"/>
    <lineage>
        <taxon>Eukaryota</taxon>
        <taxon>Amoebozoa</taxon>
        <taxon>Evosea</taxon>
        <taxon>Eumycetozoa</taxon>
        <taxon>Dictyostelia</taxon>
        <taxon>Dictyosteliales</taxon>
        <taxon>Raperosteliaceae</taxon>
        <taxon>Tieghemostelium</taxon>
    </lineage>
</organism>
<reference evidence="9 10" key="1">
    <citation type="submission" date="2015-12" db="EMBL/GenBank/DDBJ databases">
        <title>Dictyostelia acquired genes for synthesis and detection of signals that induce cell-type specialization by lateral gene transfer from prokaryotes.</title>
        <authorList>
            <person name="Gloeckner G."/>
            <person name="Schaap P."/>
        </authorList>
    </citation>
    <scope>NUCLEOTIDE SEQUENCE [LARGE SCALE GENOMIC DNA]</scope>
    <source>
        <strain evidence="9 10">TK</strain>
    </source>
</reference>
<feature type="transmembrane region" description="Helical" evidence="7">
    <location>
        <begin position="174"/>
        <end position="194"/>
    </location>
</feature>
<dbReference type="AlphaFoldDB" id="A0A151ZDA0"/>
<dbReference type="STRING" id="361077.A0A151ZDA0"/>
<evidence type="ECO:0000256" key="3">
    <source>
        <dbReference type="ARBA" id="ARBA00022989"/>
    </source>
</evidence>
<evidence type="ECO:0000256" key="4">
    <source>
        <dbReference type="ARBA" id="ARBA00023136"/>
    </source>
</evidence>
<dbReference type="PANTHER" id="PTHR16189">
    <property type="entry name" value="TRANSMEMBRANE PROTEIN 104-RELATED"/>
    <property type="match status" value="1"/>
</dbReference>
<name>A0A151ZDA0_TIELA</name>
<dbReference type="GO" id="GO:0016020">
    <property type="term" value="C:membrane"/>
    <property type="evidence" value="ECO:0007669"/>
    <property type="project" value="UniProtKB-SubCell"/>
</dbReference>
<evidence type="ECO:0000256" key="7">
    <source>
        <dbReference type="SAM" id="Phobius"/>
    </source>
</evidence>
<feature type="transmembrane region" description="Helical" evidence="7">
    <location>
        <begin position="275"/>
        <end position="298"/>
    </location>
</feature>
<keyword evidence="2 7" id="KW-0812">Transmembrane</keyword>
<feature type="transmembrane region" description="Helical" evidence="7">
    <location>
        <begin position="135"/>
        <end position="154"/>
    </location>
</feature>
<dbReference type="OrthoDB" id="294541at2759"/>
<dbReference type="EMBL" id="LODT01000032">
    <property type="protein sequence ID" value="KYQ91920.1"/>
    <property type="molecule type" value="Genomic_DNA"/>
</dbReference>
<accession>A0A151ZDA0</accession>
<feature type="transmembrane region" description="Helical" evidence="7">
    <location>
        <begin position="408"/>
        <end position="428"/>
    </location>
</feature>
<proteinExistence type="inferred from homology"/>
<feature type="domain" description="Amino acid transporter transmembrane" evidence="8">
    <location>
        <begin position="12"/>
        <end position="70"/>
    </location>
</feature>
<evidence type="ECO:0000313" key="10">
    <source>
        <dbReference type="Proteomes" id="UP000076078"/>
    </source>
</evidence>
<evidence type="ECO:0000259" key="8">
    <source>
        <dbReference type="Pfam" id="PF01490"/>
    </source>
</evidence>
<feature type="transmembrane region" description="Helical" evidence="7">
    <location>
        <begin position="16"/>
        <end position="36"/>
    </location>
</feature>
<dbReference type="PANTHER" id="PTHR16189:SF0">
    <property type="entry name" value="TRANSMEMBRANE PROTEIN 104"/>
    <property type="match status" value="1"/>
</dbReference>
<evidence type="ECO:0000256" key="5">
    <source>
        <dbReference type="ARBA" id="ARBA00023180"/>
    </source>
</evidence>
<feature type="domain" description="Amino acid transporter transmembrane" evidence="8">
    <location>
        <begin position="121"/>
        <end position="461"/>
    </location>
</feature>
<dbReference type="OMA" id="GHREGHP"/>
<keyword evidence="5" id="KW-0325">Glycoprotein</keyword>
<protein>
    <submittedName>
        <fullName evidence="9">Transmembrane protein</fullName>
    </submittedName>
</protein>
<feature type="transmembrane region" description="Helical" evidence="7">
    <location>
        <begin position="376"/>
        <end position="396"/>
    </location>
</feature>
<keyword evidence="3 7" id="KW-1133">Transmembrane helix</keyword>
<dbReference type="InParanoid" id="A0A151ZDA0"/>
<evidence type="ECO:0000313" key="9">
    <source>
        <dbReference type="EMBL" id="KYQ91920.1"/>
    </source>
</evidence>
<evidence type="ECO:0000256" key="1">
    <source>
        <dbReference type="ARBA" id="ARBA00004141"/>
    </source>
</evidence>